<feature type="signal peptide" evidence="4">
    <location>
        <begin position="1"/>
        <end position="24"/>
    </location>
</feature>
<dbReference type="EMBL" id="CP010415">
    <property type="protein sequence ID" value="AJE21691.1"/>
    <property type="molecule type" value="Genomic_DNA"/>
</dbReference>
<dbReference type="InterPro" id="IPR019405">
    <property type="entry name" value="Lactonase_7-beta_prop"/>
</dbReference>
<dbReference type="AlphaFoldDB" id="A0A0C4WMR7"/>
<evidence type="ECO:0000256" key="4">
    <source>
        <dbReference type="SAM" id="SignalP"/>
    </source>
</evidence>
<dbReference type="PANTHER" id="PTHR30344:SF1">
    <property type="entry name" value="6-PHOSPHOGLUCONOLACTONASE"/>
    <property type="match status" value="1"/>
</dbReference>
<evidence type="ECO:0000313" key="5">
    <source>
        <dbReference type="EMBL" id="AJE21691.1"/>
    </source>
</evidence>
<dbReference type="SUPFAM" id="SSF50974">
    <property type="entry name" value="Nitrous oxide reductase, N-terminal domain"/>
    <property type="match status" value="1"/>
</dbReference>
<dbReference type="InterPro" id="IPR050282">
    <property type="entry name" value="Cycloisomerase_2"/>
</dbReference>
<evidence type="ECO:0000256" key="2">
    <source>
        <dbReference type="ARBA" id="ARBA00022526"/>
    </source>
</evidence>
<proteinExistence type="inferred from homology"/>
<evidence type="ECO:0000256" key="1">
    <source>
        <dbReference type="ARBA" id="ARBA00005564"/>
    </source>
</evidence>
<dbReference type="Pfam" id="PF10282">
    <property type="entry name" value="Lactonase"/>
    <property type="match status" value="1"/>
</dbReference>
<comment type="similarity">
    <text evidence="1">Belongs to the cycloisomerase 2 family.</text>
</comment>
<dbReference type="Gene3D" id="2.130.10.10">
    <property type="entry name" value="YVTN repeat-like/Quinoprotein amine dehydrogenase"/>
    <property type="match status" value="1"/>
</dbReference>
<keyword evidence="2" id="KW-0313">Glucose metabolism</keyword>
<dbReference type="Proteomes" id="UP000068210">
    <property type="component" value="Chromosome"/>
</dbReference>
<accession>A0A0C4WMR7</accession>
<keyword evidence="4" id="KW-0732">Signal</keyword>
<dbReference type="GO" id="GO:0005829">
    <property type="term" value="C:cytosol"/>
    <property type="evidence" value="ECO:0007669"/>
    <property type="project" value="TreeGrafter"/>
</dbReference>
<evidence type="ECO:0000256" key="3">
    <source>
        <dbReference type="SAM" id="MobiDB-lite"/>
    </source>
</evidence>
<feature type="chain" id="PRO_5002173265" evidence="4">
    <location>
        <begin position="25"/>
        <end position="393"/>
    </location>
</feature>
<dbReference type="PANTHER" id="PTHR30344">
    <property type="entry name" value="6-PHOSPHOGLUCONOLACTONASE-RELATED"/>
    <property type="match status" value="1"/>
</dbReference>
<name>A0A0C4WMR7_9GAMM</name>
<evidence type="ECO:0000313" key="6">
    <source>
        <dbReference type="Proteomes" id="UP000068210"/>
    </source>
</evidence>
<dbReference type="GO" id="GO:0006006">
    <property type="term" value="P:glucose metabolic process"/>
    <property type="evidence" value="ECO:0007669"/>
    <property type="project" value="UniProtKB-KW"/>
</dbReference>
<protein>
    <submittedName>
        <fullName evidence="5">3-carboxymuconate cyclase</fullName>
    </submittedName>
</protein>
<dbReference type="KEGG" id="acx:Achr_22420"/>
<sequence length="393" mass="42647">MTKTTSQRAAALCMLATLPFAGMAAAQTYPLWIGSYTAGPSEGIYVHSFDSQHGTISSEPLQVVKTENPSWLAFSPDRKYLFAVNENGLGQRDIIGRVTSFRVDPAKGTLEKINEVKSLGTEPAHLSVSADGTHLFVSNYSVEADPGGTLVVIPVDPEGRLHPVSQVKTHRASQAHPERQQSPHVHSAVESPDGRYVFAQDLGADKIYIYRYDPAAHPEHPLSASKEQPFVQLPAGSGPRHLVFSPSGRQAYVTLEMQGTIAVFDHADGKLTLRRTVPLAAEDFKGQNKAAALHVSPDGRFLYATNRGTANQLVVFRIDPDNGDLSLVSRHSVEGEEPREFTFDPSGRFILVANQNSNAIVVMERDPATGQAGRITQTLPFPSPSDVKFTTSP</sequence>
<keyword evidence="6" id="KW-1185">Reference proteome</keyword>
<feature type="region of interest" description="Disordered" evidence="3">
    <location>
        <begin position="166"/>
        <end position="191"/>
    </location>
</feature>
<dbReference type="InterPro" id="IPR011045">
    <property type="entry name" value="N2O_reductase_N"/>
</dbReference>
<organism evidence="5 6">
    <name type="scientific">Azotobacter chroococcum NCIMB 8003</name>
    <dbReference type="NCBI Taxonomy" id="1328314"/>
    <lineage>
        <taxon>Bacteria</taxon>
        <taxon>Pseudomonadati</taxon>
        <taxon>Pseudomonadota</taxon>
        <taxon>Gammaproteobacteria</taxon>
        <taxon>Pseudomonadales</taxon>
        <taxon>Pseudomonadaceae</taxon>
        <taxon>Azotobacter</taxon>
    </lineage>
</organism>
<keyword evidence="2" id="KW-0119">Carbohydrate metabolism</keyword>
<dbReference type="GO" id="GO:0017057">
    <property type="term" value="F:6-phosphogluconolactonase activity"/>
    <property type="evidence" value="ECO:0007669"/>
    <property type="project" value="TreeGrafter"/>
</dbReference>
<dbReference type="HOGENOM" id="CLU_038716_3_0_6"/>
<dbReference type="STRING" id="1328314.Achr_22420"/>
<gene>
    <name evidence="5" type="primary">ybhE</name>
    <name evidence="5" type="ORF">Achr_22420</name>
</gene>
<dbReference type="InterPro" id="IPR015943">
    <property type="entry name" value="WD40/YVTN_repeat-like_dom_sf"/>
</dbReference>
<reference evidence="5 6" key="1">
    <citation type="journal article" date="2015" name="PLoS ONE">
        <title>Azotobacter Genomes: The Genome of Azotobacter chroococcum NCIMB 8003 (ATCC 4412).</title>
        <authorList>
            <person name="Robson R.L."/>
            <person name="Jones R."/>
            <person name="Robson R.M."/>
            <person name="Schwartz A."/>
            <person name="Richardson T.H."/>
        </authorList>
    </citation>
    <scope>NUCLEOTIDE SEQUENCE [LARGE SCALE GENOMIC DNA]</scope>
    <source>
        <strain evidence="5 6">NCIMB 8003</strain>
    </source>
</reference>